<evidence type="ECO:0000256" key="6">
    <source>
        <dbReference type="ARBA" id="ARBA00034120"/>
    </source>
</evidence>
<accession>X1H181</accession>
<dbReference type="Pfam" id="PF00078">
    <property type="entry name" value="RVT_1"/>
    <property type="match status" value="1"/>
</dbReference>
<dbReference type="GO" id="GO:0003723">
    <property type="term" value="F:RNA binding"/>
    <property type="evidence" value="ECO:0007669"/>
    <property type="project" value="InterPro"/>
</dbReference>
<dbReference type="InterPro" id="IPR000477">
    <property type="entry name" value="RT_dom"/>
</dbReference>
<feature type="non-terminal residue" evidence="9">
    <location>
        <position position="259"/>
    </location>
</feature>
<evidence type="ECO:0000313" key="9">
    <source>
        <dbReference type="EMBL" id="GAH63921.1"/>
    </source>
</evidence>
<keyword evidence="2" id="KW-0548">Nucleotidyltransferase</keyword>
<dbReference type="PANTHER" id="PTHR34047">
    <property type="entry name" value="NUCLEAR INTRON MATURASE 1, MITOCHONDRIAL-RELATED"/>
    <property type="match status" value="1"/>
</dbReference>
<keyword evidence="4" id="KW-0460">Magnesium</keyword>
<dbReference type="GO" id="GO:0046872">
    <property type="term" value="F:metal ion binding"/>
    <property type="evidence" value="ECO:0007669"/>
    <property type="project" value="UniProtKB-KW"/>
</dbReference>
<sequence>QVLQRHWDRTFSDSSYGFRPGRSAHQAVERARQYIREGRSYVVDMDLEKFFDRVNHDVLMSRIARRIQDKRVLKLLRAFLNAGVMENGLVSVSEEGMPQGGPLSPVLSNLLLDELDCELEKRGLKFVRFADDCNVYVNSERAGLRVMASITKFLEKRLRLKVNREKSAVGKPMRRKFLGFSFTAGSNPKIRMATQSLERAKTKIRLLTRPTKGRSLKQIIAELASYLTGWRAYFGYCCPRLLSRLSALPLDQLRIDAVG</sequence>
<dbReference type="PRINTS" id="PR00866">
    <property type="entry name" value="RNADNAPOLMS"/>
</dbReference>
<reference evidence="9" key="1">
    <citation type="journal article" date="2014" name="Front. Microbiol.">
        <title>High frequency of phylogenetically diverse reductive dehalogenase-homologous genes in deep subseafloor sedimentary metagenomes.</title>
        <authorList>
            <person name="Kawai M."/>
            <person name="Futagami T."/>
            <person name="Toyoda A."/>
            <person name="Takaki Y."/>
            <person name="Nishi S."/>
            <person name="Hori S."/>
            <person name="Arai W."/>
            <person name="Tsubouchi T."/>
            <person name="Morono Y."/>
            <person name="Uchiyama I."/>
            <person name="Ito T."/>
            <person name="Fujiyama A."/>
            <person name="Inagaki F."/>
            <person name="Takami H."/>
        </authorList>
    </citation>
    <scope>NUCLEOTIDE SEQUENCE</scope>
    <source>
        <strain evidence="9">Expedition CK06-06</strain>
    </source>
</reference>
<organism evidence="9">
    <name type="scientific">marine sediment metagenome</name>
    <dbReference type="NCBI Taxonomy" id="412755"/>
    <lineage>
        <taxon>unclassified sequences</taxon>
        <taxon>metagenomes</taxon>
        <taxon>ecological metagenomes</taxon>
    </lineage>
</organism>
<protein>
    <recommendedName>
        <fullName evidence="8">Reverse transcriptase domain-containing protein</fullName>
    </recommendedName>
</protein>
<dbReference type="EMBL" id="BARU01033126">
    <property type="protein sequence ID" value="GAH63921.1"/>
    <property type="molecule type" value="Genomic_DNA"/>
</dbReference>
<comment type="caution">
    <text evidence="9">The sequence shown here is derived from an EMBL/GenBank/DDBJ whole genome shotgun (WGS) entry which is preliminary data.</text>
</comment>
<evidence type="ECO:0000256" key="7">
    <source>
        <dbReference type="ARBA" id="ARBA00048173"/>
    </source>
</evidence>
<comment type="catalytic activity">
    <reaction evidence="7">
        <text>DNA(n) + a 2'-deoxyribonucleoside 5'-triphosphate = DNA(n+1) + diphosphate</text>
        <dbReference type="Rhea" id="RHEA:22508"/>
        <dbReference type="Rhea" id="RHEA-COMP:17339"/>
        <dbReference type="Rhea" id="RHEA-COMP:17340"/>
        <dbReference type="ChEBI" id="CHEBI:33019"/>
        <dbReference type="ChEBI" id="CHEBI:61560"/>
        <dbReference type="ChEBI" id="CHEBI:173112"/>
        <dbReference type="EC" id="2.7.7.49"/>
    </reaction>
</comment>
<dbReference type="Gene3D" id="3.30.70.270">
    <property type="match status" value="1"/>
</dbReference>
<dbReference type="AlphaFoldDB" id="X1H181"/>
<dbReference type="InterPro" id="IPR043502">
    <property type="entry name" value="DNA/RNA_pol_sf"/>
</dbReference>
<evidence type="ECO:0000256" key="5">
    <source>
        <dbReference type="ARBA" id="ARBA00023118"/>
    </source>
</evidence>
<dbReference type="PANTHER" id="PTHR34047:SF8">
    <property type="entry name" value="PROTEIN YKFC"/>
    <property type="match status" value="1"/>
</dbReference>
<dbReference type="InterPro" id="IPR000123">
    <property type="entry name" value="Reverse_transcriptase_msDNA"/>
</dbReference>
<keyword evidence="5" id="KW-0051">Antiviral defense</keyword>
<dbReference type="GO" id="GO:0051607">
    <property type="term" value="P:defense response to virus"/>
    <property type="evidence" value="ECO:0007669"/>
    <property type="project" value="UniProtKB-KW"/>
</dbReference>
<keyword evidence="3" id="KW-0479">Metal-binding</keyword>
<evidence type="ECO:0000256" key="3">
    <source>
        <dbReference type="ARBA" id="ARBA00022723"/>
    </source>
</evidence>
<dbReference type="CDD" id="cd01651">
    <property type="entry name" value="RT_G2_intron"/>
    <property type="match status" value="1"/>
</dbReference>
<dbReference type="SUPFAM" id="SSF56672">
    <property type="entry name" value="DNA/RNA polymerases"/>
    <property type="match status" value="1"/>
</dbReference>
<comment type="similarity">
    <text evidence="6">Belongs to the bacterial reverse transcriptase family.</text>
</comment>
<evidence type="ECO:0000256" key="4">
    <source>
        <dbReference type="ARBA" id="ARBA00022842"/>
    </source>
</evidence>
<proteinExistence type="inferred from homology"/>
<feature type="non-terminal residue" evidence="9">
    <location>
        <position position="1"/>
    </location>
</feature>
<dbReference type="InterPro" id="IPR013597">
    <property type="entry name" value="Mat_intron_G2"/>
</dbReference>
<feature type="domain" description="Reverse transcriptase" evidence="8">
    <location>
        <begin position="1"/>
        <end position="182"/>
    </location>
</feature>
<dbReference type="Pfam" id="PF08388">
    <property type="entry name" value="GIIM"/>
    <property type="match status" value="1"/>
</dbReference>
<dbReference type="PROSITE" id="PS50878">
    <property type="entry name" value="RT_POL"/>
    <property type="match status" value="1"/>
</dbReference>
<gene>
    <name evidence="9" type="ORF">S03H2_52162</name>
</gene>
<dbReference type="GO" id="GO:0003964">
    <property type="term" value="F:RNA-directed DNA polymerase activity"/>
    <property type="evidence" value="ECO:0007669"/>
    <property type="project" value="UniProtKB-EC"/>
</dbReference>
<dbReference type="InterPro" id="IPR051083">
    <property type="entry name" value="GrpII_Intron_Splice-Mob/Def"/>
</dbReference>
<evidence type="ECO:0000256" key="2">
    <source>
        <dbReference type="ARBA" id="ARBA00022695"/>
    </source>
</evidence>
<evidence type="ECO:0000256" key="1">
    <source>
        <dbReference type="ARBA" id="ARBA00022679"/>
    </source>
</evidence>
<dbReference type="InterPro" id="IPR043128">
    <property type="entry name" value="Rev_trsase/Diguanyl_cyclase"/>
</dbReference>
<keyword evidence="1" id="KW-0808">Transferase</keyword>
<name>X1H181_9ZZZZ</name>
<evidence type="ECO:0000259" key="8">
    <source>
        <dbReference type="PROSITE" id="PS50878"/>
    </source>
</evidence>